<feature type="compositionally biased region" description="Polar residues" evidence="2">
    <location>
        <begin position="335"/>
        <end position="351"/>
    </location>
</feature>
<dbReference type="GO" id="GO:0016624">
    <property type="term" value="F:oxidoreductase activity, acting on the aldehyde or oxo group of donors, disulfide as acceptor"/>
    <property type="evidence" value="ECO:0007669"/>
    <property type="project" value="InterPro"/>
</dbReference>
<accession>A0A7J7NTI5</accession>
<dbReference type="PANTHER" id="PTHR43380:SF1">
    <property type="entry name" value="2-OXOISOVALERATE DEHYDROGENASE SUBUNIT ALPHA, MITOCHONDRIAL"/>
    <property type="match status" value="1"/>
</dbReference>
<dbReference type="Pfam" id="PF00676">
    <property type="entry name" value="E1_dh"/>
    <property type="match status" value="1"/>
</dbReference>
<dbReference type="AlphaFoldDB" id="A0A7J7NTI5"/>
<evidence type="ECO:0000313" key="6">
    <source>
        <dbReference type="Proteomes" id="UP000541444"/>
    </source>
</evidence>
<dbReference type="PANTHER" id="PTHR43380">
    <property type="entry name" value="2-OXOISOVALERATE DEHYDROGENASE SUBUNIT ALPHA, MITOCHONDRIAL"/>
    <property type="match status" value="1"/>
</dbReference>
<feature type="transmembrane region" description="Helical" evidence="3">
    <location>
        <begin position="180"/>
        <end position="196"/>
    </location>
</feature>
<sequence length="358" mass="41038">MAIWFNKTRNIIPHLTKISPLSRCNLLPKESILGSFGSPHFLIQRFETIKAEKQLDSQSHEAQNEVLDFPGGQVMFTSKMKIISESPERRTHCYRVLDENGQIITDNTSIHQVCDKEVAVKMYRYMTTLQIMDAIFYEAQRQGRISFYLTTLGEEAINIASAAALSMDDLVFPQVHDNSAFIRGYIVIFVGIFLVQRTMRKKTPKEAVVVIESNRELKELNKMISKQLVVTFTKLRTLASFDSDERFADAIEDEVEIGEKKIAEKMRLEEEFVMEDSKKFDGDGLKMKHLEETTEREVHRAIDLVGGKDGDMSESSRSNDNEEVVTLMREVHMINDSNRQEAQPTKPNPNSKALPRIR</sequence>
<dbReference type="EMBL" id="JACGCM010000580">
    <property type="protein sequence ID" value="KAF6170517.1"/>
    <property type="molecule type" value="Genomic_DNA"/>
</dbReference>
<dbReference type="SUPFAM" id="SSF52518">
    <property type="entry name" value="Thiamin diphosphate-binding fold (THDP-binding)"/>
    <property type="match status" value="1"/>
</dbReference>
<feature type="region of interest" description="Disordered" evidence="2">
    <location>
        <begin position="306"/>
        <end position="358"/>
    </location>
</feature>
<reference evidence="5 6" key="1">
    <citation type="journal article" date="2020" name="IScience">
        <title>Genome Sequencing of the Endangered Kingdonia uniflora (Circaeasteraceae, Ranunculales) Reveals Potential Mechanisms of Evolutionary Specialization.</title>
        <authorList>
            <person name="Sun Y."/>
            <person name="Deng T."/>
            <person name="Zhang A."/>
            <person name="Moore M.J."/>
            <person name="Landis J.B."/>
            <person name="Lin N."/>
            <person name="Zhang H."/>
            <person name="Zhang X."/>
            <person name="Huang J."/>
            <person name="Zhang X."/>
            <person name="Sun H."/>
            <person name="Wang H."/>
        </authorList>
    </citation>
    <scope>NUCLEOTIDE SEQUENCE [LARGE SCALE GENOMIC DNA]</scope>
    <source>
        <strain evidence="5">TB1705</strain>
        <tissue evidence="5">Leaf</tissue>
    </source>
</reference>
<evidence type="ECO:0000259" key="4">
    <source>
        <dbReference type="Pfam" id="PF00676"/>
    </source>
</evidence>
<feature type="domain" description="Dehydrogenase E1 component" evidence="4">
    <location>
        <begin position="123"/>
        <end position="181"/>
    </location>
</feature>
<name>A0A7J7NTI5_9MAGN</name>
<keyword evidence="3" id="KW-1133">Transmembrane helix</keyword>
<dbReference type="GO" id="GO:0009083">
    <property type="term" value="P:branched-chain amino acid catabolic process"/>
    <property type="evidence" value="ECO:0007669"/>
    <property type="project" value="TreeGrafter"/>
</dbReference>
<organism evidence="5 6">
    <name type="scientific">Kingdonia uniflora</name>
    <dbReference type="NCBI Taxonomy" id="39325"/>
    <lineage>
        <taxon>Eukaryota</taxon>
        <taxon>Viridiplantae</taxon>
        <taxon>Streptophyta</taxon>
        <taxon>Embryophyta</taxon>
        <taxon>Tracheophyta</taxon>
        <taxon>Spermatophyta</taxon>
        <taxon>Magnoliopsida</taxon>
        <taxon>Ranunculales</taxon>
        <taxon>Circaeasteraceae</taxon>
        <taxon>Kingdonia</taxon>
    </lineage>
</organism>
<proteinExistence type="predicted"/>
<evidence type="ECO:0000256" key="1">
    <source>
        <dbReference type="ARBA" id="ARBA00023002"/>
    </source>
</evidence>
<dbReference type="Gene3D" id="3.40.50.970">
    <property type="match status" value="1"/>
</dbReference>
<protein>
    <recommendedName>
        <fullName evidence="4">Dehydrogenase E1 component domain-containing protein</fullName>
    </recommendedName>
</protein>
<gene>
    <name evidence="5" type="ORF">GIB67_031925</name>
</gene>
<dbReference type="InterPro" id="IPR029061">
    <property type="entry name" value="THDP-binding"/>
</dbReference>
<dbReference type="InterPro" id="IPR001017">
    <property type="entry name" value="DH_E1"/>
</dbReference>
<comment type="caution">
    <text evidence="5">The sequence shown here is derived from an EMBL/GenBank/DDBJ whole genome shotgun (WGS) entry which is preliminary data.</text>
</comment>
<keyword evidence="1" id="KW-0560">Oxidoreductase</keyword>
<keyword evidence="6" id="KW-1185">Reference proteome</keyword>
<keyword evidence="3" id="KW-0472">Membrane</keyword>
<dbReference type="OrthoDB" id="3845at2759"/>
<evidence type="ECO:0000256" key="2">
    <source>
        <dbReference type="SAM" id="MobiDB-lite"/>
    </source>
</evidence>
<evidence type="ECO:0000256" key="3">
    <source>
        <dbReference type="SAM" id="Phobius"/>
    </source>
</evidence>
<evidence type="ECO:0000313" key="5">
    <source>
        <dbReference type="EMBL" id="KAF6170517.1"/>
    </source>
</evidence>
<dbReference type="InterPro" id="IPR050771">
    <property type="entry name" value="Alpha-ketoacid_DH_E1_comp"/>
</dbReference>
<keyword evidence="3" id="KW-0812">Transmembrane</keyword>
<dbReference type="Proteomes" id="UP000541444">
    <property type="component" value="Unassembled WGS sequence"/>
</dbReference>